<keyword evidence="4" id="KW-1185">Reference proteome</keyword>
<feature type="compositionally biased region" description="Polar residues" evidence="1">
    <location>
        <begin position="205"/>
        <end position="230"/>
    </location>
</feature>
<evidence type="ECO:0000313" key="4">
    <source>
        <dbReference type="Proteomes" id="UP001634394"/>
    </source>
</evidence>
<keyword evidence="2" id="KW-0472">Membrane</keyword>
<feature type="region of interest" description="Disordered" evidence="1">
    <location>
        <begin position="327"/>
        <end position="364"/>
    </location>
</feature>
<feature type="compositionally biased region" description="Pro residues" evidence="1">
    <location>
        <begin position="342"/>
        <end position="364"/>
    </location>
</feature>
<keyword evidence="2" id="KW-1133">Transmembrane helix</keyword>
<evidence type="ECO:0000256" key="1">
    <source>
        <dbReference type="SAM" id="MobiDB-lite"/>
    </source>
</evidence>
<feature type="compositionally biased region" description="Polar residues" evidence="1">
    <location>
        <begin position="256"/>
        <end position="266"/>
    </location>
</feature>
<dbReference type="Proteomes" id="UP001634394">
    <property type="component" value="Unassembled WGS sequence"/>
</dbReference>
<gene>
    <name evidence="3" type="ORF">ACJMK2_016090</name>
</gene>
<accession>A0ABD3USI0</accession>
<protein>
    <submittedName>
        <fullName evidence="3">Uncharacterized protein</fullName>
    </submittedName>
</protein>
<reference evidence="3 4" key="1">
    <citation type="submission" date="2024-11" db="EMBL/GenBank/DDBJ databases">
        <title>Chromosome-level genome assembly of the freshwater bivalve Anodonta woodiana.</title>
        <authorList>
            <person name="Chen X."/>
        </authorList>
    </citation>
    <scope>NUCLEOTIDE SEQUENCE [LARGE SCALE GENOMIC DNA]</scope>
    <source>
        <strain evidence="3">MN2024</strain>
        <tissue evidence="3">Gills</tissue>
    </source>
</reference>
<feature type="transmembrane region" description="Helical" evidence="2">
    <location>
        <begin position="143"/>
        <end position="164"/>
    </location>
</feature>
<keyword evidence="2" id="KW-0812">Transmembrane</keyword>
<name>A0ABD3USI0_SINWO</name>
<comment type="caution">
    <text evidence="3">The sequence shown here is derived from an EMBL/GenBank/DDBJ whole genome shotgun (WGS) entry which is preliminary data.</text>
</comment>
<organism evidence="3 4">
    <name type="scientific">Sinanodonta woodiana</name>
    <name type="common">Chinese pond mussel</name>
    <name type="synonym">Anodonta woodiana</name>
    <dbReference type="NCBI Taxonomy" id="1069815"/>
    <lineage>
        <taxon>Eukaryota</taxon>
        <taxon>Metazoa</taxon>
        <taxon>Spiralia</taxon>
        <taxon>Lophotrochozoa</taxon>
        <taxon>Mollusca</taxon>
        <taxon>Bivalvia</taxon>
        <taxon>Autobranchia</taxon>
        <taxon>Heteroconchia</taxon>
        <taxon>Palaeoheterodonta</taxon>
        <taxon>Unionida</taxon>
        <taxon>Unionoidea</taxon>
        <taxon>Unionidae</taxon>
        <taxon>Unioninae</taxon>
        <taxon>Sinanodonta</taxon>
    </lineage>
</organism>
<proteinExistence type="predicted"/>
<dbReference type="EMBL" id="JBJQND010000015">
    <property type="protein sequence ID" value="KAL3852456.1"/>
    <property type="molecule type" value="Genomic_DNA"/>
</dbReference>
<sequence>MFSMDIAFSTDRCLCSENIYRYSSDCCRTKHPIWKILTTQKPDWWRRSMWYDRTAAKNPFWNPPVTMNSFFQYQLTRRKQIWDIRTTQKTTIKTTDWRDFQQMLDNIRRQAAWTPYLYSNDFGRWTTTQAFHIGSYVEADGNVIGLIFSCGLIFFCAIGLCVIVKRRHQTAILKRQLQSQHQPPSRPRMLVRRYRVNFNMENITSNPELNWNVPRTGSNGQEPVTHSSTPPNTPVSLPEPLTQDSTPHNTPALLSESVTQDSTPHNTPALLSEQVTHDSTPHNTPALLSEPDRPCAPPPYTLGSHLEPVAPPLYTLTSQTEPALYVAPPPYTPASQSGPVTPVAPPPYTPTSPSVPPPPYSENI</sequence>
<evidence type="ECO:0000256" key="2">
    <source>
        <dbReference type="SAM" id="Phobius"/>
    </source>
</evidence>
<evidence type="ECO:0000313" key="3">
    <source>
        <dbReference type="EMBL" id="KAL3852456.1"/>
    </source>
</evidence>
<feature type="region of interest" description="Disordered" evidence="1">
    <location>
        <begin position="205"/>
        <end position="268"/>
    </location>
</feature>
<dbReference type="AlphaFoldDB" id="A0ABD3USI0"/>